<dbReference type="Proteomes" id="UP000197138">
    <property type="component" value="Unassembled WGS sequence"/>
</dbReference>
<evidence type="ECO:0000313" key="2">
    <source>
        <dbReference type="Proteomes" id="UP000197138"/>
    </source>
</evidence>
<dbReference type="PANTHER" id="PTHR37736:SF1">
    <property type="entry name" value="GLYCINE-RICH PROTEIN"/>
    <property type="match status" value="1"/>
</dbReference>
<evidence type="ECO:0000313" key="1">
    <source>
        <dbReference type="EMBL" id="OWM77347.1"/>
    </source>
</evidence>
<gene>
    <name evidence="1" type="ORF">CDL15_Pgr016744</name>
</gene>
<name>A0A218WX25_PUNGR</name>
<dbReference type="PANTHER" id="PTHR37736">
    <property type="entry name" value="GLYCINE-RICH PROTEIN"/>
    <property type="match status" value="1"/>
</dbReference>
<accession>A0A218WX25</accession>
<proteinExistence type="predicted"/>
<dbReference type="EMBL" id="MTKT01002534">
    <property type="protein sequence ID" value="OWM77347.1"/>
    <property type="molecule type" value="Genomic_DNA"/>
</dbReference>
<organism evidence="1 2">
    <name type="scientific">Punica granatum</name>
    <name type="common">Pomegranate</name>
    <dbReference type="NCBI Taxonomy" id="22663"/>
    <lineage>
        <taxon>Eukaryota</taxon>
        <taxon>Viridiplantae</taxon>
        <taxon>Streptophyta</taxon>
        <taxon>Embryophyta</taxon>
        <taxon>Tracheophyta</taxon>
        <taxon>Spermatophyta</taxon>
        <taxon>Magnoliopsida</taxon>
        <taxon>eudicotyledons</taxon>
        <taxon>Gunneridae</taxon>
        <taxon>Pentapetalae</taxon>
        <taxon>rosids</taxon>
        <taxon>malvids</taxon>
        <taxon>Myrtales</taxon>
        <taxon>Lythraceae</taxon>
        <taxon>Punica</taxon>
    </lineage>
</organism>
<protein>
    <submittedName>
        <fullName evidence="1">Uncharacterized protein</fullName>
    </submittedName>
</protein>
<comment type="caution">
    <text evidence="1">The sequence shown here is derived from an EMBL/GenBank/DDBJ whole genome shotgun (WGS) entry which is preliminary data.</text>
</comment>
<sequence>MPKANWGFHSAAGRMGSTVCNRGSLVSSVTKGAPPQLSIALQELNLVVQRYQVFPPSEESTPAPSEDSNLKDLLNMLYFGALFDVKSQSDFTATMLMRTPKRGCCLTYDYVTNDATDLLGWTRF</sequence>
<reference evidence="2" key="1">
    <citation type="journal article" date="2017" name="Plant J.">
        <title>The pomegranate (Punica granatum L.) genome and the genomics of punicalagin biosynthesis.</title>
        <authorList>
            <person name="Qin G."/>
            <person name="Xu C."/>
            <person name="Ming R."/>
            <person name="Tang H."/>
            <person name="Guyot R."/>
            <person name="Kramer E.M."/>
            <person name="Hu Y."/>
            <person name="Yi X."/>
            <person name="Qi Y."/>
            <person name="Xu X."/>
            <person name="Gao Z."/>
            <person name="Pan H."/>
            <person name="Jian J."/>
            <person name="Tian Y."/>
            <person name="Yue Z."/>
            <person name="Xu Y."/>
        </authorList>
    </citation>
    <scope>NUCLEOTIDE SEQUENCE [LARGE SCALE GENOMIC DNA]</scope>
    <source>
        <strain evidence="2">cv. Dabenzi</strain>
    </source>
</reference>
<dbReference type="AlphaFoldDB" id="A0A218WX25"/>